<evidence type="ECO:0000313" key="2">
    <source>
        <dbReference type="Proteomes" id="UP000576969"/>
    </source>
</evidence>
<dbReference type="Proteomes" id="UP000576969">
    <property type="component" value="Unassembled WGS sequence"/>
</dbReference>
<dbReference type="AlphaFoldDB" id="A0A7Y9GRY4"/>
<comment type="caution">
    <text evidence="1">The sequence shown here is derived from an EMBL/GenBank/DDBJ whole genome shotgun (WGS) entry which is preliminary data.</text>
</comment>
<dbReference type="EMBL" id="JACCBV010000001">
    <property type="protein sequence ID" value="NYE21604.1"/>
    <property type="molecule type" value="Genomic_DNA"/>
</dbReference>
<proteinExistence type="predicted"/>
<gene>
    <name evidence="1" type="ORF">BJ991_003632</name>
</gene>
<evidence type="ECO:0000313" key="1">
    <source>
        <dbReference type="EMBL" id="NYE21604.1"/>
    </source>
</evidence>
<reference evidence="1 2" key="1">
    <citation type="submission" date="2020-07" db="EMBL/GenBank/DDBJ databases">
        <title>Sequencing the genomes of 1000 actinobacteria strains.</title>
        <authorList>
            <person name="Klenk H.-P."/>
        </authorList>
    </citation>
    <scope>NUCLEOTIDE SEQUENCE [LARGE SCALE GENOMIC DNA]</scope>
    <source>
        <strain evidence="1 2">DSM 24662</strain>
    </source>
</reference>
<keyword evidence="2" id="KW-1185">Reference proteome</keyword>
<sequence>MSAQEQGGWYRLATIVLDRVPTRGEGAVSATVAALQAVVPPVPLAAMGRGEIGSDGWDQQWSAVFQSCADAGSEIATVAFTGG</sequence>
<organism evidence="1 2">
    <name type="scientific">Microbacterium immunditiarum</name>
    <dbReference type="NCBI Taxonomy" id="337480"/>
    <lineage>
        <taxon>Bacteria</taxon>
        <taxon>Bacillati</taxon>
        <taxon>Actinomycetota</taxon>
        <taxon>Actinomycetes</taxon>
        <taxon>Micrococcales</taxon>
        <taxon>Microbacteriaceae</taxon>
        <taxon>Microbacterium</taxon>
    </lineage>
</organism>
<name>A0A7Y9GRY4_9MICO</name>
<accession>A0A7Y9GRY4</accession>
<protein>
    <submittedName>
        <fullName evidence="1">Uncharacterized protein</fullName>
    </submittedName>
</protein>